<dbReference type="HOGENOM" id="CLU_020336_15_1_1"/>
<evidence type="ECO:0000256" key="2">
    <source>
        <dbReference type="ARBA" id="ARBA00022801"/>
    </source>
</evidence>
<evidence type="ECO:0000313" key="5">
    <source>
        <dbReference type="Proteomes" id="UP000054342"/>
    </source>
</evidence>
<dbReference type="EMBL" id="KN847317">
    <property type="protein sequence ID" value="KIW59834.1"/>
    <property type="molecule type" value="Genomic_DNA"/>
</dbReference>
<dbReference type="InterPro" id="IPR000073">
    <property type="entry name" value="AB_hydrolase_1"/>
</dbReference>
<dbReference type="InterPro" id="IPR029058">
    <property type="entry name" value="AB_hydrolase_fold"/>
</dbReference>
<keyword evidence="5" id="KW-1185">Reference proteome</keyword>
<protein>
    <recommendedName>
        <fullName evidence="3">AB hydrolase-1 domain-containing protein</fullName>
    </recommendedName>
</protein>
<evidence type="ECO:0000259" key="3">
    <source>
        <dbReference type="Pfam" id="PF00561"/>
    </source>
</evidence>
<dbReference type="AlphaFoldDB" id="A0A0D2FI55"/>
<dbReference type="GeneID" id="25322008"/>
<evidence type="ECO:0000313" key="4">
    <source>
        <dbReference type="EMBL" id="KIW59834.1"/>
    </source>
</evidence>
<dbReference type="RefSeq" id="XP_013320418.1">
    <property type="nucleotide sequence ID" value="XM_013464964.1"/>
</dbReference>
<dbReference type="PANTHER" id="PTHR43798">
    <property type="entry name" value="MONOACYLGLYCEROL LIPASE"/>
    <property type="match status" value="1"/>
</dbReference>
<dbReference type="Gene3D" id="3.40.50.1820">
    <property type="entry name" value="alpha/beta hydrolase"/>
    <property type="match status" value="1"/>
</dbReference>
<evidence type="ECO:0000256" key="1">
    <source>
        <dbReference type="ARBA" id="ARBA00010088"/>
    </source>
</evidence>
<dbReference type="OrthoDB" id="408373at2759"/>
<comment type="similarity">
    <text evidence="1">Belongs to the peptidase S33 family.</text>
</comment>
<dbReference type="PANTHER" id="PTHR43798:SF33">
    <property type="entry name" value="HYDROLASE, PUTATIVE (AFU_ORTHOLOGUE AFUA_2G14860)-RELATED"/>
    <property type="match status" value="1"/>
</dbReference>
<dbReference type="Pfam" id="PF00561">
    <property type="entry name" value="Abhydrolase_1"/>
    <property type="match status" value="1"/>
</dbReference>
<name>A0A0D2FI55_9EURO</name>
<reference evidence="4 5" key="1">
    <citation type="submission" date="2015-01" db="EMBL/GenBank/DDBJ databases">
        <title>The Genome Sequence of Exophiala xenobiotica CBS118157.</title>
        <authorList>
            <consortium name="The Broad Institute Genomics Platform"/>
            <person name="Cuomo C."/>
            <person name="de Hoog S."/>
            <person name="Gorbushina A."/>
            <person name="Stielow B."/>
            <person name="Teixiera M."/>
            <person name="Abouelleil A."/>
            <person name="Chapman S.B."/>
            <person name="Priest M."/>
            <person name="Young S.K."/>
            <person name="Wortman J."/>
            <person name="Nusbaum C."/>
            <person name="Birren B."/>
        </authorList>
    </citation>
    <scope>NUCLEOTIDE SEQUENCE [LARGE SCALE GENOMIC DNA]</scope>
    <source>
        <strain evidence="4 5">CBS 118157</strain>
    </source>
</reference>
<accession>A0A0D2FI55</accession>
<dbReference type="GO" id="GO:0006508">
    <property type="term" value="P:proteolysis"/>
    <property type="evidence" value="ECO:0007669"/>
    <property type="project" value="InterPro"/>
</dbReference>
<sequence>MDDGVTLHVKILGDDPTKTKPLLISLHGAPGLSTHLEPEASYAFLSNTFRVMVYDARGSGDSDHVGPFTHDRWIKDIQNLRQWAGAEKIVLAGASYGAFVALDYAVHYGNRLNALILRGAWANGKLGPMNALANILTSPRVKVDVARQVRVWSGTLRNDQDFEDAILELLPFYLPPENAGSKVTTDESTEFRGTVKYRSATQNYAFSVNMPQFDVREQFKTIKAPTLVVVGRYDEVTPVACSQEIADGIPNAKLEIFEKSGHSPPSDEPEKFEAVLTDWLKAEVMRTTAQR</sequence>
<dbReference type="InterPro" id="IPR002410">
    <property type="entry name" value="Peptidase_S33"/>
</dbReference>
<dbReference type="Proteomes" id="UP000054342">
    <property type="component" value="Unassembled WGS sequence"/>
</dbReference>
<dbReference type="GO" id="GO:0016020">
    <property type="term" value="C:membrane"/>
    <property type="evidence" value="ECO:0007669"/>
    <property type="project" value="TreeGrafter"/>
</dbReference>
<dbReference type="STRING" id="348802.A0A0D2FI55"/>
<dbReference type="InterPro" id="IPR050266">
    <property type="entry name" value="AB_hydrolase_sf"/>
</dbReference>
<gene>
    <name evidence="4" type="ORF">PV05_00100</name>
</gene>
<proteinExistence type="inferred from homology"/>
<dbReference type="PRINTS" id="PR00793">
    <property type="entry name" value="PROAMNOPTASE"/>
</dbReference>
<feature type="domain" description="AB hydrolase-1" evidence="3">
    <location>
        <begin position="21"/>
        <end position="268"/>
    </location>
</feature>
<dbReference type="GO" id="GO:0008233">
    <property type="term" value="F:peptidase activity"/>
    <property type="evidence" value="ECO:0007669"/>
    <property type="project" value="InterPro"/>
</dbReference>
<dbReference type="SUPFAM" id="SSF53474">
    <property type="entry name" value="alpha/beta-Hydrolases"/>
    <property type="match status" value="1"/>
</dbReference>
<dbReference type="PRINTS" id="PR00111">
    <property type="entry name" value="ABHYDROLASE"/>
</dbReference>
<keyword evidence="2" id="KW-0378">Hydrolase</keyword>
<organism evidence="4 5">
    <name type="scientific">Exophiala xenobiotica</name>
    <dbReference type="NCBI Taxonomy" id="348802"/>
    <lineage>
        <taxon>Eukaryota</taxon>
        <taxon>Fungi</taxon>
        <taxon>Dikarya</taxon>
        <taxon>Ascomycota</taxon>
        <taxon>Pezizomycotina</taxon>
        <taxon>Eurotiomycetes</taxon>
        <taxon>Chaetothyriomycetidae</taxon>
        <taxon>Chaetothyriales</taxon>
        <taxon>Herpotrichiellaceae</taxon>
        <taxon>Exophiala</taxon>
    </lineage>
</organism>